<comment type="caution">
    <text evidence="4">The sequence shown here is derived from an EMBL/GenBank/DDBJ whole genome shotgun (WGS) entry which is preliminary data.</text>
</comment>
<dbReference type="AlphaFoldDB" id="R2RPU6"/>
<dbReference type="GO" id="GO:0003700">
    <property type="term" value="F:DNA-binding transcription factor activity"/>
    <property type="evidence" value="ECO:0007669"/>
    <property type="project" value="TreeGrafter"/>
</dbReference>
<dbReference type="EMBL" id="ASWF01000003">
    <property type="protein sequence ID" value="EOT75474.1"/>
    <property type="molecule type" value="Genomic_DNA"/>
</dbReference>
<evidence type="ECO:0000313" key="7">
    <source>
        <dbReference type="Proteomes" id="UP000014158"/>
    </source>
</evidence>
<dbReference type="PANTHER" id="PTHR30055">
    <property type="entry name" value="HTH-TYPE TRANSCRIPTIONAL REGULATOR RUTR"/>
    <property type="match status" value="1"/>
</dbReference>
<keyword evidence="1 2" id="KW-0238">DNA-binding</keyword>
<dbReference type="PRINTS" id="PR00455">
    <property type="entry name" value="HTHTETR"/>
</dbReference>
<evidence type="ECO:0000313" key="5">
    <source>
        <dbReference type="EMBL" id="EOT75474.1"/>
    </source>
</evidence>
<keyword evidence="7" id="KW-1185">Reference proteome</keyword>
<dbReference type="PANTHER" id="PTHR30055:SF226">
    <property type="entry name" value="HTH-TYPE TRANSCRIPTIONAL REGULATOR PKSA"/>
    <property type="match status" value="1"/>
</dbReference>
<dbReference type="PATRIC" id="fig|1158602.3.peg.2352"/>
<dbReference type="Proteomes" id="UP000013877">
    <property type="component" value="Unassembled WGS sequence"/>
</dbReference>
<name>R2RPU6_9ENTE</name>
<evidence type="ECO:0000256" key="1">
    <source>
        <dbReference type="ARBA" id="ARBA00023125"/>
    </source>
</evidence>
<dbReference type="GO" id="GO:0000976">
    <property type="term" value="F:transcription cis-regulatory region binding"/>
    <property type="evidence" value="ECO:0007669"/>
    <property type="project" value="TreeGrafter"/>
</dbReference>
<reference evidence="5 7" key="2">
    <citation type="submission" date="2013-03" db="EMBL/GenBank/DDBJ databases">
        <title>The Genome Sequence of Enterococcus raffinosus ATCC_49464 (PacBio/Illumina hybrid assembly).</title>
        <authorList>
            <consortium name="The Broad Institute Genomics Platform"/>
            <consortium name="The Broad Institute Genome Sequencing Center for Infectious Disease"/>
            <person name="Earl A."/>
            <person name="Russ C."/>
            <person name="Gilmore M."/>
            <person name="Surin D."/>
            <person name="Walker B."/>
            <person name="Young S."/>
            <person name="Zeng Q."/>
            <person name="Gargeya S."/>
            <person name="Fitzgerald M."/>
            <person name="Haas B."/>
            <person name="Abouelleil A."/>
            <person name="Allen A.W."/>
            <person name="Alvarado L."/>
            <person name="Arachchi H.M."/>
            <person name="Berlin A.M."/>
            <person name="Chapman S.B."/>
            <person name="Gainer-Dewar J."/>
            <person name="Goldberg J."/>
            <person name="Griggs A."/>
            <person name="Gujja S."/>
            <person name="Hansen M."/>
            <person name="Howarth C."/>
            <person name="Imamovic A."/>
            <person name="Ireland A."/>
            <person name="Larimer J."/>
            <person name="McCowan C."/>
            <person name="Murphy C."/>
            <person name="Pearson M."/>
            <person name="Poon T.W."/>
            <person name="Priest M."/>
            <person name="Roberts A."/>
            <person name="Saif S."/>
            <person name="Shea T."/>
            <person name="Sisk P."/>
            <person name="Sykes S."/>
            <person name="Wortman J."/>
            <person name="Nusbaum C."/>
            <person name="Birren B."/>
        </authorList>
    </citation>
    <scope>NUCLEOTIDE SEQUENCE [LARGE SCALE GENOMIC DNA]</scope>
    <source>
        <strain evidence="5 7">ATCC 49464</strain>
    </source>
</reference>
<evidence type="ECO:0000259" key="3">
    <source>
        <dbReference type="PROSITE" id="PS50977"/>
    </source>
</evidence>
<dbReference type="eggNOG" id="COG1309">
    <property type="taxonomic scope" value="Bacteria"/>
</dbReference>
<feature type="DNA-binding region" description="H-T-H motif" evidence="2">
    <location>
        <begin position="34"/>
        <end position="53"/>
    </location>
</feature>
<reference evidence="4 6" key="1">
    <citation type="submission" date="2013-02" db="EMBL/GenBank/DDBJ databases">
        <title>The Genome Sequence of Enterococcus raffinosus ATCC_49464.</title>
        <authorList>
            <consortium name="The Broad Institute Genome Sequencing Platform"/>
            <consortium name="The Broad Institute Genome Sequencing Center for Infectious Disease"/>
            <person name="Earl A.M."/>
            <person name="Gilmore M.S."/>
            <person name="Lebreton F."/>
            <person name="Walker B."/>
            <person name="Young S.K."/>
            <person name="Zeng Q."/>
            <person name="Gargeya S."/>
            <person name="Fitzgerald M."/>
            <person name="Haas B."/>
            <person name="Abouelleil A."/>
            <person name="Alvarado L."/>
            <person name="Arachchi H.M."/>
            <person name="Berlin A.M."/>
            <person name="Chapman S.B."/>
            <person name="Dewar J."/>
            <person name="Goldberg J."/>
            <person name="Griggs A."/>
            <person name="Gujja S."/>
            <person name="Hansen M."/>
            <person name="Howarth C."/>
            <person name="Imamovic A."/>
            <person name="Larimer J."/>
            <person name="McCowan C."/>
            <person name="Murphy C."/>
            <person name="Neiman D."/>
            <person name="Pearson M."/>
            <person name="Priest M."/>
            <person name="Roberts A."/>
            <person name="Saif S."/>
            <person name="Shea T."/>
            <person name="Sisk P."/>
            <person name="Sykes S."/>
            <person name="Wortman J."/>
            <person name="Nusbaum C."/>
            <person name="Birren B."/>
        </authorList>
    </citation>
    <scope>NUCLEOTIDE SEQUENCE [LARGE SCALE GENOMIC DNA]</scope>
    <source>
        <strain evidence="4 6">ATCC 49464</strain>
    </source>
</reference>
<gene>
    <name evidence="5" type="ORF">I590_02295</name>
    <name evidence="4" type="ORF">UAK_02353</name>
</gene>
<dbReference type="Gene3D" id="1.10.357.10">
    <property type="entry name" value="Tetracycline Repressor, domain 2"/>
    <property type="match status" value="1"/>
</dbReference>
<protein>
    <recommendedName>
        <fullName evidence="3">HTH tetR-type domain-containing protein</fullName>
    </recommendedName>
</protein>
<dbReference type="PROSITE" id="PS50977">
    <property type="entry name" value="HTH_TETR_2"/>
    <property type="match status" value="1"/>
</dbReference>
<dbReference type="InterPro" id="IPR036271">
    <property type="entry name" value="Tet_transcr_reg_TetR-rel_C_sf"/>
</dbReference>
<evidence type="ECO:0000313" key="6">
    <source>
        <dbReference type="Proteomes" id="UP000013877"/>
    </source>
</evidence>
<sequence length="214" mass="25219">MIRMKKIAKDPQKEKSILASSAKLFGQYGYRETKTDEIAEEAGVSKGLLFHYYGNKGGLYQETYRYASEFLYQQIDYSDWTKASDLLEMVVDATKYKIELQLKYPMEFDFIMKAYAEMPLLPEPLRKAMTERFNTDINRSLTLTDEVISKLPLREEVQEQDVLEIIYAVLTNETTKIQQELVQHPEWKTIEDFLPLIDRLKRKLEILEYGFVKQ</sequence>
<dbReference type="InterPro" id="IPR050109">
    <property type="entry name" value="HTH-type_TetR-like_transc_reg"/>
</dbReference>
<evidence type="ECO:0000256" key="2">
    <source>
        <dbReference type="PROSITE-ProRule" id="PRU00335"/>
    </source>
</evidence>
<dbReference type="SUPFAM" id="SSF48498">
    <property type="entry name" value="Tetracyclin repressor-like, C-terminal domain"/>
    <property type="match status" value="1"/>
</dbReference>
<organism evidence="4 6">
    <name type="scientific">Enterococcus raffinosus ATCC 49464</name>
    <dbReference type="NCBI Taxonomy" id="1158602"/>
    <lineage>
        <taxon>Bacteria</taxon>
        <taxon>Bacillati</taxon>
        <taxon>Bacillota</taxon>
        <taxon>Bacilli</taxon>
        <taxon>Lactobacillales</taxon>
        <taxon>Enterococcaceae</taxon>
        <taxon>Enterococcus</taxon>
    </lineage>
</organism>
<dbReference type="Proteomes" id="UP000014158">
    <property type="component" value="Unassembled WGS sequence"/>
</dbReference>
<dbReference type="InterPro" id="IPR009057">
    <property type="entry name" value="Homeodomain-like_sf"/>
</dbReference>
<feature type="domain" description="HTH tetR-type" evidence="3">
    <location>
        <begin position="11"/>
        <end position="71"/>
    </location>
</feature>
<accession>R2RPU6</accession>
<dbReference type="EMBL" id="AJAL01000012">
    <property type="protein sequence ID" value="EOH78024.1"/>
    <property type="molecule type" value="Genomic_DNA"/>
</dbReference>
<dbReference type="Pfam" id="PF00440">
    <property type="entry name" value="TetR_N"/>
    <property type="match status" value="1"/>
</dbReference>
<proteinExistence type="predicted"/>
<evidence type="ECO:0000313" key="4">
    <source>
        <dbReference type="EMBL" id="EOH78024.1"/>
    </source>
</evidence>
<dbReference type="InterPro" id="IPR001647">
    <property type="entry name" value="HTH_TetR"/>
</dbReference>
<dbReference type="HOGENOM" id="CLU_069356_45_0_9"/>
<dbReference type="Gene3D" id="1.10.10.60">
    <property type="entry name" value="Homeodomain-like"/>
    <property type="match status" value="1"/>
</dbReference>
<dbReference type="SUPFAM" id="SSF46689">
    <property type="entry name" value="Homeodomain-like"/>
    <property type="match status" value="1"/>
</dbReference>